<evidence type="ECO:0000313" key="5">
    <source>
        <dbReference type="EMBL" id="MBP3959872.1"/>
    </source>
</evidence>
<evidence type="ECO:0000259" key="4">
    <source>
        <dbReference type="PROSITE" id="PS51206"/>
    </source>
</evidence>
<gene>
    <name evidence="5" type="ORF">J8F10_31880</name>
</gene>
<keyword evidence="6" id="KW-1185">Reference proteome</keyword>
<sequence>MLGLQEWLGYALSADTSAQKILLLVGPPRSGKGTVLHVLGELVGAYNVASTTFASLGENFGLESLLGKRIAVVPDARLSGRTDLANVVERLLSISGEDPQTVNRKNKPRITTRLKVRFILATNEIPRLPDASGALASRFHVLSLPNSFLGKEDKGLKAKIAAEMPSILAWAARGFVRLRCQGMSFTRNEAADHYQRELEDLSSPIRAFIRERCAVGPECEVHVAELFESWKNWNDQRNREPGAENLFGRDLRAAKPHIVLTQPRKNGLRVRLYRGIGLRPRDDWGEEDVARVGTRANPTQPLEETLFTQ</sequence>
<dbReference type="InterPro" id="IPR006500">
    <property type="entry name" value="Helicase_put_C_phage/plasmid"/>
</dbReference>
<organism evidence="5 6">
    <name type="scientific">Gemmata palustris</name>
    <dbReference type="NCBI Taxonomy" id="2822762"/>
    <lineage>
        <taxon>Bacteria</taxon>
        <taxon>Pseudomonadati</taxon>
        <taxon>Planctomycetota</taxon>
        <taxon>Planctomycetia</taxon>
        <taxon>Gemmatales</taxon>
        <taxon>Gemmataceae</taxon>
        <taxon>Gemmata</taxon>
    </lineage>
</organism>
<keyword evidence="3" id="KW-0067">ATP-binding</keyword>
<evidence type="ECO:0000256" key="3">
    <source>
        <dbReference type="ARBA" id="ARBA00022840"/>
    </source>
</evidence>
<accession>A0ABS5C1M3</accession>
<proteinExistence type="predicted"/>
<dbReference type="InterPro" id="IPR045455">
    <property type="entry name" value="NrS-1_pol-like_helicase"/>
</dbReference>
<evidence type="ECO:0000256" key="1">
    <source>
        <dbReference type="ARBA" id="ARBA00022741"/>
    </source>
</evidence>
<dbReference type="SUPFAM" id="SSF52540">
    <property type="entry name" value="P-loop containing nucleoside triphosphate hydrolases"/>
    <property type="match status" value="1"/>
</dbReference>
<dbReference type="Pfam" id="PF19263">
    <property type="entry name" value="DUF5906"/>
    <property type="match status" value="1"/>
</dbReference>
<dbReference type="NCBIfam" id="TIGR01613">
    <property type="entry name" value="primase_Cterm"/>
    <property type="match status" value="1"/>
</dbReference>
<dbReference type="PANTHER" id="PTHR35372:SF2">
    <property type="entry name" value="SF3 HELICASE DOMAIN-CONTAINING PROTEIN"/>
    <property type="match status" value="1"/>
</dbReference>
<keyword evidence="2" id="KW-0378">Hydrolase</keyword>
<dbReference type="InterPro" id="IPR051620">
    <property type="entry name" value="ORF904-like_C"/>
</dbReference>
<feature type="domain" description="SF3 helicase" evidence="4">
    <location>
        <begin position="1"/>
        <end position="157"/>
    </location>
</feature>
<dbReference type="InterPro" id="IPR027417">
    <property type="entry name" value="P-loop_NTPase"/>
</dbReference>
<name>A0ABS5C1M3_9BACT</name>
<protein>
    <recommendedName>
        <fullName evidence="4">SF3 helicase domain-containing protein</fullName>
    </recommendedName>
</protein>
<evidence type="ECO:0000313" key="6">
    <source>
        <dbReference type="Proteomes" id="UP000676565"/>
    </source>
</evidence>
<keyword evidence="1" id="KW-0547">Nucleotide-binding</keyword>
<comment type="caution">
    <text evidence="5">The sequence shown here is derived from an EMBL/GenBank/DDBJ whole genome shotgun (WGS) entry which is preliminary data.</text>
</comment>
<dbReference type="PROSITE" id="PS51206">
    <property type="entry name" value="SF3_HELICASE_1"/>
    <property type="match status" value="1"/>
</dbReference>
<reference evidence="5 6" key="1">
    <citation type="submission" date="2021-04" db="EMBL/GenBank/DDBJ databases">
        <authorList>
            <person name="Ivanova A."/>
        </authorList>
    </citation>
    <scope>NUCLEOTIDE SEQUENCE [LARGE SCALE GENOMIC DNA]</scope>
    <source>
        <strain evidence="5 6">G18</strain>
    </source>
</reference>
<dbReference type="Proteomes" id="UP000676565">
    <property type="component" value="Unassembled WGS sequence"/>
</dbReference>
<dbReference type="PANTHER" id="PTHR35372">
    <property type="entry name" value="ATP BINDING PROTEIN-RELATED"/>
    <property type="match status" value="1"/>
</dbReference>
<dbReference type="EMBL" id="JAGKQQ010000001">
    <property type="protein sequence ID" value="MBP3959872.1"/>
    <property type="molecule type" value="Genomic_DNA"/>
</dbReference>
<evidence type="ECO:0000256" key="2">
    <source>
        <dbReference type="ARBA" id="ARBA00022801"/>
    </source>
</evidence>
<dbReference type="InterPro" id="IPR014015">
    <property type="entry name" value="Helicase_SF3_DNA-vir"/>
</dbReference>
<dbReference type="Gene3D" id="3.40.50.300">
    <property type="entry name" value="P-loop containing nucleotide triphosphate hydrolases"/>
    <property type="match status" value="1"/>
</dbReference>